<sequence length="682" mass="72321">MSQVGTTEVIDGIGILTIDYPPVNALSAHTRKALDEGFRQFAADDSVKAIVLICAGRTFIAGADISEFGKPSSGPNLQEVFDIIEGGSKPVVAAIHGTALGGGYELALICHYRIAVPSAKVGLPEVALGLLPGAGGTQRLPRIVGIPAALDLITGGAPVGARKALELGMIDALADEGKLREDAIAFARKLVAEGGPLLRVRDRQDKVEPYRGQSELYADYLKKNARAFRGFKAPFNIVKAIEAAAELPFDQGMARERELFGELMTSTESAAQRYYFFAEREGAKVPDLARDTAALPVKAVGVIGAGTMGGGIAMNFLNAGIPVTLVEMNQAALDRGLGVIRKNYENSAAKGRMTTEQVEQRMALITPALELDALKDADLVIEAVFEEMGIKKDVFARLDAVAKPGAILASNTSFLDLDDIASATARPESVVGLHFFSPANVMRLLEIVRGARTSDAVLATGLRIAKTIAKVPVVSRVGPGFIANRVMSPRSRAATELVLEGPSPQDIDKALYDYGFAMGPFAMSDLVGLDVIGRGSNERTLQGDLVKLGRLGQKQNGGFYDYDDKRQSSPSPVAAQVIADFAKFKGVENKGPQSAEQIVARLLFPVVNEGARVLEEGIAIRASDIDVACILGYNWPVYTGGPMFWADTVGLPKIVEGLKAMGIEPARLLAEKAAAGGTFTRG</sequence>
<dbReference type="SUPFAM" id="SSF52096">
    <property type="entry name" value="ClpP/crotonase"/>
    <property type="match status" value="1"/>
</dbReference>
<feature type="domain" description="3-hydroxyacyl-CoA dehydrogenase C-terminal" evidence="16">
    <location>
        <begin position="480"/>
        <end position="562"/>
    </location>
</feature>
<keyword evidence="5" id="KW-0276">Fatty acid metabolism</keyword>
<comment type="pathway">
    <text evidence="2">Lipid metabolism; fatty acid beta-oxidation.</text>
</comment>
<dbReference type="RefSeq" id="WP_100866392.1">
    <property type="nucleotide sequence ID" value="NZ_PHUF01000002.1"/>
</dbReference>
<dbReference type="InterPro" id="IPR018376">
    <property type="entry name" value="Enoyl-CoA_hyd/isom_CS"/>
</dbReference>
<dbReference type="InterPro" id="IPR001753">
    <property type="entry name" value="Enoyl-CoA_hydra/iso"/>
</dbReference>
<keyword evidence="10" id="KW-0576">Peroxisome</keyword>
<comment type="catalytic activity">
    <reaction evidence="14">
        <text>a (3S)-3-hydroxyacyl-CoA + NAD(+) = a 3-oxoacyl-CoA + NADH + H(+)</text>
        <dbReference type="Rhea" id="RHEA:22432"/>
        <dbReference type="ChEBI" id="CHEBI:15378"/>
        <dbReference type="ChEBI" id="CHEBI:57318"/>
        <dbReference type="ChEBI" id="CHEBI:57540"/>
        <dbReference type="ChEBI" id="CHEBI:57945"/>
        <dbReference type="ChEBI" id="CHEBI:90726"/>
        <dbReference type="EC" id="1.1.1.35"/>
    </reaction>
</comment>
<comment type="subunit">
    <text evidence="4">Monomer.</text>
</comment>
<evidence type="ECO:0000256" key="5">
    <source>
        <dbReference type="ARBA" id="ARBA00022832"/>
    </source>
</evidence>
<evidence type="ECO:0000256" key="10">
    <source>
        <dbReference type="ARBA" id="ARBA00023140"/>
    </source>
</evidence>
<dbReference type="Gene3D" id="1.10.1040.50">
    <property type="match status" value="1"/>
</dbReference>
<keyword evidence="19" id="KW-1185">Reference proteome</keyword>
<dbReference type="Gene3D" id="3.90.226.10">
    <property type="entry name" value="2-enoyl-CoA Hydratase, Chain A, domain 1"/>
    <property type="match status" value="1"/>
</dbReference>
<dbReference type="EMBL" id="PHUF01000002">
    <property type="protein sequence ID" value="PKB26014.1"/>
    <property type="molecule type" value="Genomic_DNA"/>
</dbReference>
<dbReference type="GO" id="GO:0016853">
    <property type="term" value="F:isomerase activity"/>
    <property type="evidence" value="ECO:0007669"/>
    <property type="project" value="UniProtKB-KW"/>
</dbReference>
<evidence type="ECO:0000256" key="11">
    <source>
        <dbReference type="ARBA" id="ARBA00023235"/>
    </source>
</evidence>
<comment type="subcellular location">
    <subcellularLocation>
        <location evidence="1">Peroxisome</location>
    </subcellularLocation>
</comment>
<evidence type="ECO:0000256" key="14">
    <source>
        <dbReference type="ARBA" id="ARBA00049556"/>
    </source>
</evidence>
<evidence type="ECO:0000256" key="15">
    <source>
        <dbReference type="RuleBase" id="RU003707"/>
    </source>
</evidence>
<dbReference type="PANTHER" id="PTHR23309">
    <property type="entry name" value="3-HYDROXYACYL-COA DEHYROGENASE"/>
    <property type="match status" value="1"/>
</dbReference>
<evidence type="ECO:0000256" key="3">
    <source>
        <dbReference type="ARBA" id="ARBA00008750"/>
    </source>
</evidence>
<dbReference type="SUPFAM" id="SSF51735">
    <property type="entry name" value="NAD(P)-binding Rossmann-fold domains"/>
    <property type="match status" value="1"/>
</dbReference>
<dbReference type="Pfam" id="PF02737">
    <property type="entry name" value="3HCDH_N"/>
    <property type="match status" value="1"/>
</dbReference>
<evidence type="ECO:0000256" key="8">
    <source>
        <dbReference type="ARBA" id="ARBA00023027"/>
    </source>
</evidence>
<dbReference type="FunFam" id="3.40.50.720:FF:000009">
    <property type="entry name" value="Fatty oxidation complex, alpha subunit"/>
    <property type="match status" value="1"/>
</dbReference>
<gene>
    <name evidence="18" type="ORF">B0I00_1222</name>
</gene>
<dbReference type="InterPro" id="IPR029045">
    <property type="entry name" value="ClpP/crotonase-like_dom_sf"/>
</dbReference>
<dbReference type="OrthoDB" id="9771883at2"/>
<keyword evidence="7" id="KW-0560">Oxidoreductase</keyword>
<keyword evidence="12" id="KW-0456">Lyase</keyword>
<proteinExistence type="inferred from homology"/>
<keyword evidence="11" id="KW-0413">Isomerase</keyword>
<evidence type="ECO:0000313" key="18">
    <source>
        <dbReference type="EMBL" id="PKB26014.1"/>
    </source>
</evidence>
<keyword evidence="13" id="KW-0511">Multifunctional enzyme</keyword>
<dbReference type="GO" id="GO:0006635">
    <property type="term" value="P:fatty acid beta-oxidation"/>
    <property type="evidence" value="ECO:0007669"/>
    <property type="project" value="UniProtKB-UniPathway"/>
</dbReference>
<comment type="caution">
    <text evidence="18">The sequence shown here is derived from an EMBL/GenBank/DDBJ whole genome shotgun (WGS) entry which is preliminary data.</text>
</comment>
<evidence type="ECO:0000256" key="13">
    <source>
        <dbReference type="ARBA" id="ARBA00023268"/>
    </source>
</evidence>
<dbReference type="SUPFAM" id="SSF48179">
    <property type="entry name" value="6-phosphogluconate dehydrogenase C-terminal domain-like"/>
    <property type="match status" value="2"/>
</dbReference>
<evidence type="ECO:0000256" key="7">
    <source>
        <dbReference type="ARBA" id="ARBA00023002"/>
    </source>
</evidence>
<evidence type="ECO:0000256" key="12">
    <source>
        <dbReference type="ARBA" id="ARBA00023239"/>
    </source>
</evidence>
<dbReference type="GO" id="GO:0070403">
    <property type="term" value="F:NAD+ binding"/>
    <property type="evidence" value="ECO:0007669"/>
    <property type="project" value="InterPro"/>
</dbReference>
<keyword evidence="9" id="KW-0443">Lipid metabolism</keyword>
<dbReference type="GO" id="GO:0003857">
    <property type="term" value="F:(3S)-3-hydroxyacyl-CoA dehydrogenase (NAD+) activity"/>
    <property type="evidence" value="ECO:0007669"/>
    <property type="project" value="UniProtKB-EC"/>
</dbReference>
<evidence type="ECO:0000256" key="1">
    <source>
        <dbReference type="ARBA" id="ARBA00004275"/>
    </source>
</evidence>
<dbReference type="InterPro" id="IPR006108">
    <property type="entry name" value="3HC_DH_C"/>
</dbReference>
<name>A0A2N0I4A7_9SPHN</name>
<organism evidence="18 19">
    <name type="scientific">Novosphingobium kunmingense</name>
    <dbReference type="NCBI Taxonomy" id="1211806"/>
    <lineage>
        <taxon>Bacteria</taxon>
        <taxon>Pseudomonadati</taxon>
        <taxon>Pseudomonadota</taxon>
        <taxon>Alphaproteobacteria</taxon>
        <taxon>Sphingomonadales</taxon>
        <taxon>Sphingomonadaceae</taxon>
        <taxon>Novosphingobium</taxon>
    </lineage>
</organism>
<protein>
    <submittedName>
        <fullName evidence="18">Short chain enoyl-CoA hydratase /3-hydroxyacyl-CoA dehydrogenase</fullName>
    </submittedName>
</protein>
<dbReference type="Pfam" id="PF00725">
    <property type="entry name" value="3HCDH"/>
    <property type="match status" value="2"/>
</dbReference>
<dbReference type="GO" id="GO:0004300">
    <property type="term" value="F:enoyl-CoA hydratase activity"/>
    <property type="evidence" value="ECO:0007669"/>
    <property type="project" value="UniProtKB-ARBA"/>
</dbReference>
<evidence type="ECO:0000256" key="2">
    <source>
        <dbReference type="ARBA" id="ARBA00005005"/>
    </source>
</evidence>
<evidence type="ECO:0000259" key="17">
    <source>
        <dbReference type="Pfam" id="PF02737"/>
    </source>
</evidence>
<dbReference type="Pfam" id="PF00378">
    <property type="entry name" value="ECH_1"/>
    <property type="match status" value="1"/>
</dbReference>
<dbReference type="InterPro" id="IPR036291">
    <property type="entry name" value="NAD(P)-bd_dom_sf"/>
</dbReference>
<comment type="similarity">
    <text evidence="15">Belongs to the enoyl-CoA hydratase/isomerase family.</text>
</comment>
<keyword evidence="6" id="KW-0442">Lipid degradation</keyword>
<dbReference type="InterPro" id="IPR008927">
    <property type="entry name" value="6-PGluconate_DH-like_C_sf"/>
</dbReference>
<dbReference type="CDD" id="cd06558">
    <property type="entry name" value="crotonase-like"/>
    <property type="match status" value="1"/>
</dbReference>
<dbReference type="Gene3D" id="3.40.50.720">
    <property type="entry name" value="NAD(P)-binding Rossmann-like Domain"/>
    <property type="match status" value="1"/>
</dbReference>
<dbReference type="PROSITE" id="PS00166">
    <property type="entry name" value="ENOYL_COA_HYDRATASE"/>
    <property type="match status" value="1"/>
</dbReference>
<accession>A0A2N0I4A7</accession>
<dbReference type="Proteomes" id="UP000232587">
    <property type="component" value="Unassembled WGS sequence"/>
</dbReference>
<evidence type="ECO:0000256" key="6">
    <source>
        <dbReference type="ARBA" id="ARBA00022963"/>
    </source>
</evidence>
<dbReference type="AlphaFoldDB" id="A0A2N0I4A7"/>
<dbReference type="PANTHER" id="PTHR23309:SF49">
    <property type="entry name" value="PEROXISOMAL BIFUNCTIONAL ENZYME"/>
    <property type="match status" value="1"/>
</dbReference>
<evidence type="ECO:0000256" key="9">
    <source>
        <dbReference type="ARBA" id="ARBA00023098"/>
    </source>
</evidence>
<feature type="domain" description="3-hydroxyacyl-CoA dehydrogenase C-terminal" evidence="16">
    <location>
        <begin position="598"/>
        <end position="658"/>
    </location>
</feature>
<dbReference type="InterPro" id="IPR006176">
    <property type="entry name" value="3-OHacyl-CoA_DH_NAD-bd"/>
</dbReference>
<reference evidence="18 19" key="1">
    <citation type="submission" date="2017-11" db="EMBL/GenBank/DDBJ databases">
        <title>Genomic Encyclopedia of Type Strains, Phase III (KMG-III): the genomes of soil and plant-associated and newly described type strains.</title>
        <authorList>
            <person name="Whitman W."/>
        </authorList>
    </citation>
    <scope>NUCLEOTIDE SEQUENCE [LARGE SCALE GENOMIC DNA]</scope>
    <source>
        <strain evidence="18 19">CGMCC 1.12274</strain>
    </source>
</reference>
<comment type="similarity">
    <text evidence="3">In the N-terminal section; belongs to the enoyl-CoA hydratase/isomerase family.</text>
</comment>
<evidence type="ECO:0000313" key="19">
    <source>
        <dbReference type="Proteomes" id="UP000232587"/>
    </source>
</evidence>
<feature type="domain" description="3-hydroxyacyl-CoA dehydrogenase NAD binding" evidence="17">
    <location>
        <begin position="300"/>
        <end position="475"/>
    </location>
</feature>
<dbReference type="UniPathway" id="UPA00659"/>
<keyword evidence="8" id="KW-0520">NAD</keyword>
<evidence type="ECO:0000256" key="4">
    <source>
        <dbReference type="ARBA" id="ARBA00011245"/>
    </source>
</evidence>
<evidence type="ECO:0000259" key="16">
    <source>
        <dbReference type="Pfam" id="PF00725"/>
    </source>
</evidence>